<comment type="caution">
    <text evidence="1">The sequence shown here is derived from an EMBL/GenBank/DDBJ whole genome shotgun (WGS) entry which is preliminary data.</text>
</comment>
<gene>
    <name evidence="1" type="ORF">F4821DRAFT_255286</name>
</gene>
<keyword evidence="2" id="KW-1185">Reference proteome</keyword>
<proteinExistence type="predicted"/>
<evidence type="ECO:0000313" key="1">
    <source>
        <dbReference type="EMBL" id="KAI6091000.1"/>
    </source>
</evidence>
<evidence type="ECO:0000313" key="2">
    <source>
        <dbReference type="Proteomes" id="UP001497680"/>
    </source>
</evidence>
<accession>A0ACC0DEW1</accession>
<name>A0ACC0DEW1_9PEZI</name>
<dbReference type="EMBL" id="MU394288">
    <property type="protein sequence ID" value="KAI6091000.1"/>
    <property type="molecule type" value="Genomic_DNA"/>
</dbReference>
<dbReference type="Proteomes" id="UP001497680">
    <property type="component" value="Unassembled WGS sequence"/>
</dbReference>
<reference evidence="1 2" key="1">
    <citation type="journal article" date="2022" name="New Phytol.">
        <title>Ecological generalism drives hyperdiversity of secondary metabolite gene clusters in xylarialean endophytes.</title>
        <authorList>
            <person name="Franco M.E.E."/>
            <person name="Wisecaver J.H."/>
            <person name="Arnold A.E."/>
            <person name="Ju Y.M."/>
            <person name="Slot J.C."/>
            <person name="Ahrendt S."/>
            <person name="Moore L.P."/>
            <person name="Eastman K.E."/>
            <person name="Scott K."/>
            <person name="Konkel Z."/>
            <person name="Mondo S.J."/>
            <person name="Kuo A."/>
            <person name="Hayes R.D."/>
            <person name="Haridas S."/>
            <person name="Andreopoulos B."/>
            <person name="Riley R."/>
            <person name="LaButti K."/>
            <person name="Pangilinan J."/>
            <person name="Lipzen A."/>
            <person name="Amirebrahimi M."/>
            <person name="Yan J."/>
            <person name="Adam C."/>
            <person name="Keymanesh K."/>
            <person name="Ng V."/>
            <person name="Louie K."/>
            <person name="Northen T."/>
            <person name="Drula E."/>
            <person name="Henrissat B."/>
            <person name="Hsieh H.M."/>
            <person name="Youens-Clark K."/>
            <person name="Lutzoni F."/>
            <person name="Miadlikowska J."/>
            <person name="Eastwood D.C."/>
            <person name="Hamelin R.C."/>
            <person name="Grigoriev I.V."/>
            <person name="U'Ren J.M."/>
        </authorList>
    </citation>
    <scope>NUCLEOTIDE SEQUENCE [LARGE SCALE GENOMIC DNA]</scope>
    <source>
        <strain evidence="1 2">ER1909</strain>
    </source>
</reference>
<sequence>MESFLPRGGFQLPFQRRLSRLYNDTKKSSDFVKESAPSLDDPDIKALHRKLRIQKDRLVSWGLEWSDPNQAAEIDESLSKAGLSDLVGSIMATIKDILAEAEPLWLASRQAGGTERASEKSSVDRKGPLIVWDKGRFEDLVKDLTASIDTLCELSRTRSAAAMSSRGSLARSFKSTASTEDLRPYSSTRIQTPQQINLQTLTSLRSMQAMPISETETARDRAQEIFFMSKQAYVELTHRQGPQPSSPLLVEYAPFDPIYSATGIMPDMSRFEKLSAGLQTDSQRSPGSWIGLPLLLGYYEDMTESRLALIYQFPPGFNPVTFENLTQNPLDNLYTLKELLNRPDFEPTLEAKFRLAHNLVNTVFDMHARGITHGNLSASAISFCNTVGNDPGLPVGEVDVRRPLVSSFDLFPEESTPDESPATFLLHRHPLDPRTTSQSPLAWNSDTRTLDLYSLAMMLVSIGLWTQLENLVPNQASPSISESVLQQLAIRCGTPYMRAVQTCWNAVDQELAHPGSTEEILSQVQIRASRYLEACCILDGLSGLDERLGDESDRFSPRREGRADIIPEHVAGPSASTQVPSTKGDQASPAVDIKQVPKSENIPETASERSKDSKPKLRLYPQVPLSTEIIEQWHSILMPQINMALRHFYRKHPESVEISIESIGESPQKTKPTVLVVCTSVRLVRGILKKKLGVFFDGTMGIGLKVCHGSMVLSRKGPTASTATSQHTGASKDYDSESSEDEEAANPDYQVIPQNGASIGTWIGDKHLPPVSFGGLVVVDDKPYGMTVHHMLDDPEQATHSVHPDQVVKRDSAPPRSSAAAEQMMHLQEGESSAEDSGFDFSDSESELSLTDITSDDDEDEEEEEEFTEPGDIPGVEPGCGDGFIVTQPALDDVPEGFYPSEETMDEDHLDTYRLGEVYATSGIRRRNLNGLVHEIDWALFEFQGERMPRDNAIPRVASKSTRSTASVGEIQPTEVVPAMSLPGLDVQCIARTSGLQIGQILPALTSVRIYGRTSPSHTYQVSGRCSTLRGHALPATEDPPKFYPRSSRPLGVPGDSGAWIVDRPHGRLCGHILAWSERKQVAYICPMEVLLLDIAETLDARDVRLPGGRAIISIPRRGADVDVDEEEEEEEEVIEISDLEEWSEEDEDGQMARLREVHEIDVDSDEDLGGGSGGGGAAGGGSRRGSKRVSSVRFSQHDRGSGERVLAADLDKMHL</sequence>
<protein>
    <submittedName>
        <fullName evidence="1">Uncharacterized protein</fullName>
    </submittedName>
</protein>
<organism evidence="1 2">
    <name type="scientific">Hypoxylon rubiginosum</name>
    <dbReference type="NCBI Taxonomy" id="110542"/>
    <lineage>
        <taxon>Eukaryota</taxon>
        <taxon>Fungi</taxon>
        <taxon>Dikarya</taxon>
        <taxon>Ascomycota</taxon>
        <taxon>Pezizomycotina</taxon>
        <taxon>Sordariomycetes</taxon>
        <taxon>Xylariomycetidae</taxon>
        <taxon>Xylariales</taxon>
        <taxon>Hypoxylaceae</taxon>
        <taxon>Hypoxylon</taxon>
    </lineage>
</organism>